<gene>
    <name evidence="2" type="ORF">ICL16_03055</name>
</gene>
<proteinExistence type="predicted"/>
<keyword evidence="1" id="KW-0812">Transmembrane</keyword>
<protein>
    <submittedName>
        <fullName evidence="2">Uncharacterized protein</fullName>
    </submittedName>
</protein>
<dbReference type="Proteomes" id="UP000629098">
    <property type="component" value="Unassembled WGS sequence"/>
</dbReference>
<keyword evidence="1" id="KW-0472">Membrane</keyword>
<keyword evidence="1" id="KW-1133">Transmembrane helix</keyword>
<dbReference type="RefSeq" id="WP_190825418.1">
    <property type="nucleotide sequence ID" value="NZ_CAWPPI010000013.1"/>
</dbReference>
<dbReference type="EMBL" id="JACXAE010000013">
    <property type="protein sequence ID" value="MBD2771125.1"/>
    <property type="molecule type" value="Genomic_DNA"/>
</dbReference>
<evidence type="ECO:0000313" key="3">
    <source>
        <dbReference type="Proteomes" id="UP000629098"/>
    </source>
</evidence>
<comment type="caution">
    <text evidence="2">The sequence shown here is derived from an EMBL/GenBank/DDBJ whole genome shotgun (WGS) entry which is preliminary data.</text>
</comment>
<name>A0A8J6XAD5_9CYAN</name>
<evidence type="ECO:0000313" key="2">
    <source>
        <dbReference type="EMBL" id="MBD2771125.1"/>
    </source>
</evidence>
<feature type="transmembrane region" description="Helical" evidence="1">
    <location>
        <begin position="14"/>
        <end position="33"/>
    </location>
</feature>
<organism evidence="2 3">
    <name type="scientific">Iningainema tapete BLCC-T55</name>
    <dbReference type="NCBI Taxonomy" id="2748662"/>
    <lineage>
        <taxon>Bacteria</taxon>
        <taxon>Bacillati</taxon>
        <taxon>Cyanobacteriota</taxon>
        <taxon>Cyanophyceae</taxon>
        <taxon>Nostocales</taxon>
        <taxon>Scytonemataceae</taxon>
        <taxon>Iningainema tapete</taxon>
    </lineage>
</organism>
<reference evidence="2" key="1">
    <citation type="submission" date="2020-09" db="EMBL/GenBank/DDBJ databases">
        <title>Iningainema tapete sp. nov. (Scytonemataceae, Cyanobacteria) from greenhouses in central Florida (USA) produces two types of nodularin with biosynthetic potential for microcystin-LR and anabaenopeptins.</title>
        <authorList>
            <person name="Berthold D.E."/>
            <person name="Lefler F.W."/>
            <person name="Huang I.-S."/>
            <person name="Abdulla H."/>
            <person name="Zimba P.V."/>
            <person name="Laughinghouse H.D. IV."/>
        </authorList>
    </citation>
    <scope>NUCLEOTIDE SEQUENCE</scope>
    <source>
        <strain evidence="2">BLCCT55</strain>
    </source>
</reference>
<dbReference type="AlphaFoldDB" id="A0A8J6XAD5"/>
<sequence>MPSRNKFWRKNKTIIIFGGLIAISALFSIGDMMDKGARLSQMRATITQSTFDQMQLEQNDEFSQKQANIANARMRRGCILVVDATSAKNLVTLPEGQPVKDRANKSYLPAGVTVCGANGETAVLRRNAQGVPVISEIAVGDRELVYENLKRIRGAKVYYNTPKN</sequence>
<keyword evidence="3" id="KW-1185">Reference proteome</keyword>
<evidence type="ECO:0000256" key="1">
    <source>
        <dbReference type="SAM" id="Phobius"/>
    </source>
</evidence>
<accession>A0A8J6XAD5</accession>